<feature type="non-terminal residue" evidence="2">
    <location>
        <position position="1"/>
    </location>
</feature>
<feature type="domain" description="Endonuclease GajA/Old nuclease/RecF-like AAA" evidence="1">
    <location>
        <begin position="166"/>
        <end position="275"/>
    </location>
</feature>
<name>A0A831LDB4_9BACT</name>
<accession>A0A831LDB4</accession>
<comment type="caution">
    <text evidence="2">The sequence shown here is derived from an EMBL/GenBank/DDBJ whole genome shotgun (WGS) entry which is preliminary data.</text>
</comment>
<evidence type="ECO:0000259" key="1">
    <source>
        <dbReference type="Pfam" id="PF13175"/>
    </source>
</evidence>
<dbReference type="Proteomes" id="UP000886047">
    <property type="component" value="Unassembled WGS sequence"/>
</dbReference>
<dbReference type="InterPro" id="IPR027417">
    <property type="entry name" value="P-loop_NTPase"/>
</dbReference>
<dbReference type="SUPFAM" id="SSF52540">
    <property type="entry name" value="P-loop containing nucleoside triphosphate hydrolases"/>
    <property type="match status" value="1"/>
</dbReference>
<dbReference type="Pfam" id="PF13175">
    <property type="entry name" value="AAA_15"/>
    <property type="match status" value="1"/>
</dbReference>
<reference evidence="2" key="1">
    <citation type="journal article" date="2020" name="mSystems">
        <title>Genome- and Community-Level Interaction Insights into Carbon Utilization and Element Cycling Functions of Hydrothermarchaeota in Hydrothermal Sediment.</title>
        <authorList>
            <person name="Zhou Z."/>
            <person name="Liu Y."/>
            <person name="Xu W."/>
            <person name="Pan J."/>
            <person name="Luo Z.H."/>
            <person name="Li M."/>
        </authorList>
    </citation>
    <scope>NUCLEOTIDE SEQUENCE [LARGE SCALE GENOMIC DNA]</scope>
    <source>
        <strain evidence="2">SpSt-1217</strain>
    </source>
</reference>
<dbReference type="InterPro" id="IPR051396">
    <property type="entry name" value="Bact_Antivir_Def_Nuclease"/>
</dbReference>
<gene>
    <name evidence="2" type="ORF">ENN90_13055</name>
</gene>
<dbReference type="Gene3D" id="3.40.50.300">
    <property type="entry name" value="P-loop containing nucleotide triphosphate hydrolases"/>
    <property type="match status" value="1"/>
</dbReference>
<dbReference type="PANTHER" id="PTHR43581">
    <property type="entry name" value="ATP/GTP PHOSPHATASE"/>
    <property type="match status" value="1"/>
</dbReference>
<dbReference type="AlphaFoldDB" id="A0A831LDB4"/>
<sequence>GLIDVNMLDHESFSEEEIDANLKKGIVVNFSYDFSTEIDPGAFGFQEMLILLLKKITNVELTKEEITALIPPSDIYNSNNNFFHFPKLIYVNALKEPLKRSYSLNDSSVFQSFIVNEMNFRKPGIFNAPKNKFLIDEKSGYDNDIKNRDVFVEFINKWLAEFEIGKKLSYGYNEENDTFFIKIDNRTLPDYGFGFSSILHILLALSNEVIEQNEKFNQNNKNENFKLTFPPTYIIEEPETGLHPAFQSKMAEMLVDIQKTFHVNLIVETHSEYLIRKLQFLTATDKLNPGDALIYYFNNPKKIPEGEEQIKKITIEKDGSLTDNFGPGFIDEGINLKFELLRLNKNQNN</sequence>
<proteinExistence type="predicted"/>
<dbReference type="InterPro" id="IPR041685">
    <property type="entry name" value="AAA_GajA/Old/RecF-like"/>
</dbReference>
<protein>
    <recommendedName>
        <fullName evidence="1">Endonuclease GajA/Old nuclease/RecF-like AAA domain-containing protein</fullName>
    </recommendedName>
</protein>
<evidence type="ECO:0000313" key="2">
    <source>
        <dbReference type="EMBL" id="HDR52524.1"/>
    </source>
</evidence>
<dbReference type="EMBL" id="DSDK01000727">
    <property type="protein sequence ID" value="HDR52524.1"/>
    <property type="molecule type" value="Genomic_DNA"/>
</dbReference>
<dbReference type="PANTHER" id="PTHR43581:SF4">
    <property type="entry name" value="ATP_GTP PHOSPHATASE"/>
    <property type="match status" value="1"/>
</dbReference>
<organism evidence="2">
    <name type="scientific">Mariniphaga anaerophila</name>
    <dbReference type="NCBI Taxonomy" id="1484053"/>
    <lineage>
        <taxon>Bacteria</taxon>
        <taxon>Pseudomonadati</taxon>
        <taxon>Bacteroidota</taxon>
        <taxon>Bacteroidia</taxon>
        <taxon>Marinilabiliales</taxon>
        <taxon>Prolixibacteraceae</taxon>
        <taxon>Mariniphaga</taxon>
    </lineage>
</organism>